<comment type="similarity">
    <text evidence="2">Belongs to the paxM FAD-dependent monooxygenase family.</text>
</comment>
<evidence type="ECO:0000256" key="1">
    <source>
        <dbReference type="ARBA" id="ARBA00001974"/>
    </source>
</evidence>
<evidence type="ECO:0000256" key="5">
    <source>
        <dbReference type="ARBA" id="ARBA00023002"/>
    </source>
</evidence>
<feature type="domain" description="FAD-binding" evidence="8">
    <location>
        <begin position="8"/>
        <end position="349"/>
    </location>
</feature>
<feature type="transmembrane region" description="Helical" evidence="7">
    <location>
        <begin position="604"/>
        <end position="622"/>
    </location>
</feature>
<dbReference type="PRINTS" id="PR00420">
    <property type="entry name" value="RNGMNOXGNASE"/>
</dbReference>
<feature type="transmembrane region" description="Helical" evidence="7">
    <location>
        <begin position="778"/>
        <end position="803"/>
    </location>
</feature>
<reference evidence="9 10" key="1">
    <citation type="journal article" date="2014" name="BMC Genomics">
        <title>Comparative genome sequencing reveals chemotype-specific gene clusters in the toxigenic black mold Stachybotrys.</title>
        <authorList>
            <person name="Semeiks J."/>
            <person name="Borek D."/>
            <person name="Otwinowski Z."/>
            <person name="Grishin N.V."/>
        </authorList>
    </citation>
    <scope>NUCLEOTIDE SEQUENCE [LARGE SCALE GENOMIC DNA]</scope>
    <source>
        <strain evidence="10">CBS 109288 / IBT 7711</strain>
    </source>
</reference>
<dbReference type="AlphaFoldDB" id="A0A084AZD7"/>
<evidence type="ECO:0000256" key="7">
    <source>
        <dbReference type="SAM" id="Phobius"/>
    </source>
</evidence>
<keyword evidence="10" id="KW-1185">Reference proteome</keyword>
<dbReference type="SUPFAM" id="SSF51905">
    <property type="entry name" value="FAD/NAD(P)-binding domain"/>
    <property type="match status" value="1"/>
</dbReference>
<evidence type="ECO:0000259" key="8">
    <source>
        <dbReference type="Pfam" id="PF01494"/>
    </source>
</evidence>
<keyword evidence="5" id="KW-0560">Oxidoreductase</keyword>
<dbReference type="EMBL" id="KL648431">
    <property type="protein sequence ID" value="KEY70666.1"/>
    <property type="molecule type" value="Genomic_DNA"/>
</dbReference>
<dbReference type="Proteomes" id="UP000028045">
    <property type="component" value="Unassembled WGS sequence"/>
</dbReference>
<evidence type="ECO:0000313" key="10">
    <source>
        <dbReference type="Proteomes" id="UP000028045"/>
    </source>
</evidence>
<dbReference type="GO" id="GO:0004497">
    <property type="term" value="F:monooxygenase activity"/>
    <property type="evidence" value="ECO:0007669"/>
    <property type="project" value="UniProtKB-KW"/>
</dbReference>
<dbReference type="PANTHER" id="PTHR47356:SF2">
    <property type="entry name" value="FAD-BINDING DOMAIN-CONTAINING PROTEIN-RELATED"/>
    <property type="match status" value="1"/>
</dbReference>
<organism evidence="9 10">
    <name type="scientific">Stachybotrys chartarum (strain CBS 109288 / IBT 7711)</name>
    <name type="common">Toxic black mold</name>
    <name type="synonym">Stilbospora chartarum</name>
    <dbReference type="NCBI Taxonomy" id="1280523"/>
    <lineage>
        <taxon>Eukaryota</taxon>
        <taxon>Fungi</taxon>
        <taxon>Dikarya</taxon>
        <taxon>Ascomycota</taxon>
        <taxon>Pezizomycotina</taxon>
        <taxon>Sordariomycetes</taxon>
        <taxon>Hypocreomycetidae</taxon>
        <taxon>Hypocreales</taxon>
        <taxon>Stachybotryaceae</taxon>
        <taxon>Stachybotrys</taxon>
    </lineage>
</organism>
<proteinExistence type="inferred from homology"/>
<evidence type="ECO:0000256" key="3">
    <source>
        <dbReference type="ARBA" id="ARBA00022630"/>
    </source>
</evidence>
<feature type="transmembrane region" description="Helical" evidence="7">
    <location>
        <begin position="748"/>
        <end position="766"/>
    </location>
</feature>
<keyword evidence="7" id="KW-1133">Transmembrane helix</keyword>
<dbReference type="GO" id="GO:0071949">
    <property type="term" value="F:FAD binding"/>
    <property type="evidence" value="ECO:0007669"/>
    <property type="project" value="InterPro"/>
</dbReference>
<feature type="transmembrane region" description="Helical" evidence="7">
    <location>
        <begin position="689"/>
        <end position="710"/>
    </location>
</feature>
<sequence>MAEKKGFKVVIAGAGIAGLTLANMLEKMGLDYVVLEKHSAVAPAVGASIGLFPNGLRVLDQLGLYEAIEDQFEGQDLMEKSHTRRPDGTIISTTRRMDVHLVRRYGYGMYFFDRQKLLQILYDNLQHKERVLVSKGVTDIELATDGVFVTCADGSVFNGTLLVGADGIHSAVRTIMKSLAAKLEPGYFDPAEEDSVPCFYRCSFGIAQNVPGWVAGEQHMVTGRDGSQLVASGPDNKVYWFLFDKLPEAKYGKEIPKFTSADEIEFAKKNYSRPVTENLTWGQIYDCKISSTLTPLHEVVFKKWFFRRIITIGDSAHKPNPLGGQGGNGAIESCAELCNALMSAKDRAGGSLSSLSTEDVARAFSETQKARHGRAELVVQRSHETQALFAYEKPWLSAFLVNYIMPNGGAESTLNQLAYIFPGGATIKSLPVPRRPRLVPYEDELPSRPVVGQGVTLARGALVVSMGAALLLTAKAWRLPLDEIRAAKHYGLHRIHWFGNTGATDILEKMITGMALHVREGDVMAKLHGVYFLTQLISPLLVYGVEGHRIGNRGTPLSLPSLFSMAMQIHGIGRVAPLHAVLSAFATPESPTGRPVPVEVTQSLVPALTIGFVLPTALLFLPMPNVRAWQYMAAWWQFGPPLFNLLTNVFSSGLRWWETRGKHGKEKEGEKDELLESYQNRDLPALKSAYAYAFAVQATTHVASLAYGGLHPGVSLWRTFFALPNPFVSAWNLPSVGNAMFVFLKYDMAVAVAGYVASNLYAVWNLRRFGYVKTRDAIKAAAGIVAGQVLVGPGATWAGLWYWRESVLSSLS</sequence>
<evidence type="ECO:0000256" key="4">
    <source>
        <dbReference type="ARBA" id="ARBA00022827"/>
    </source>
</evidence>
<dbReference type="InterPro" id="IPR036188">
    <property type="entry name" value="FAD/NAD-bd_sf"/>
</dbReference>
<dbReference type="InterPro" id="IPR050562">
    <property type="entry name" value="FAD_mOase_fung"/>
</dbReference>
<keyword evidence="6" id="KW-0503">Monooxygenase</keyword>
<name>A0A084AZD7_STACB</name>
<dbReference type="OrthoDB" id="16820at2759"/>
<dbReference type="PANTHER" id="PTHR47356">
    <property type="entry name" value="FAD-DEPENDENT MONOOXYGENASE ASQG-RELATED"/>
    <property type="match status" value="1"/>
</dbReference>
<dbReference type="Pfam" id="PF01494">
    <property type="entry name" value="FAD_binding_3"/>
    <property type="match status" value="1"/>
</dbReference>
<keyword evidence="3" id="KW-0285">Flavoprotein</keyword>
<accession>A0A084AZD7</accession>
<evidence type="ECO:0000256" key="6">
    <source>
        <dbReference type="ARBA" id="ARBA00023033"/>
    </source>
</evidence>
<keyword evidence="4" id="KW-0274">FAD</keyword>
<keyword evidence="7" id="KW-0472">Membrane</keyword>
<evidence type="ECO:0000313" key="9">
    <source>
        <dbReference type="EMBL" id="KEY70666.1"/>
    </source>
</evidence>
<dbReference type="HOGENOM" id="CLU_009665_12_0_1"/>
<dbReference type="InterPro" id="IPR002938">
    <property type="entry name" value="FAD-bd"/>
</dbReference>
<comment type="cofactor">
    <cofactor evidence="1">
        <name>FAD</name>
        <dbReference type="ChEBI" id="CHEBI:57692"/>
    </cofactor>
</comment>
<gene>
    <name evidence="9" type="ORF">S7711_02266</name>
</gene>
<keyword evidence="7" id="KW-0812">Transmembrane</keyword>
<evidence type="ECO:0000256" key="2">
    <source>
        <dbReference type="ARBA" id="ARBA00007992"/>
    </source>
</evidence>
<protein>
    <recommendedName>
        <fullName evidence="8">FAD-binding domain-containing protein</fullName>
    </recommendedName>
</protein>
<dbReference type="Gene3D" id="3.50.50.60">
    <property type="entry name" value="FAD/NAD(P)-binding domain"/>
    <property type="match status" value="1"/>
</dbReference>